<dbReference type="InterPro" id="IPR005302">
    <property type="entry name" value="MoCF_Sase_C"/>
</dbReference>
<protein>
    <submittedName>
        <fullName evidence="2">MOSC domain-containing protein</fullName>
    </submittedName>
</protein>
<accession>A0A6N7EIE6</accession>
<dbReference type="GO" id="GO:0030170">
    <property type="term" value="F:pyridoxal phosphate binding"/>
    <property type="evidence" value="ECO:0007669"/>
    <property type="project" value="InterPro"/>
</dbReference>
<dbReference type="SUPFAM" id="SSF50800">
    <property type="entry name" value="PK beta-barrel domain-like"/>
    <property type="match status" value="1"/>
</dbReference>
<evidence type="ECO:0000259" key="1">
    <source>
        <dbReference type="PROSITE" id="PS51340"/>
    </source>
</evidence>
<keyword evidence="3" id="KW-1185">Reference proteome</keyword>
<dbReference type="Pfam" id="PF03473">
    <property type="entry name" value="MOSC"/>
    <property type="match status" value="1"/>
</dbReference>
<dbReference type="PANTHER" id="PTHR30212:SF2">
    <property type="entry name" value="PROTEIN YIIM"/>
    <property type="match status" value="1"/>
</dbReference>
<reference evidence="2 3" key="1">
    <citation type="submission" date="2019-10" db="EMBL/GenBank/DDBJ databases">
        <title>Georgenia wutianyii sp. nov. and Georgenia yuyongxinii sp. nov. isolated from plateau pika (Ochotona curzoniae) in the Qinghai-Tibet plateau of China.</title>
        <authorList>
            <person name="Tian Z."/>
        </authorList>
    </citation>
    <scope>NUCLEOTIDE SEQUENCE [LARGE SCALE GENOMIC DNA]</scope>
    <source>
        <strain evidence="2 3">JCM 19765</strain>
    </source>
</reference>
<sequence length="215" mass="23455">MTARVTHVCRVADLHPDAGTVGVTAIDKRPVSGPVKVGTYGLYGDVQADRKHHGGPEKAVYAFAQAEADHWAAELGEDVPAGRFGENLRVAGAVVEDAEIGERWRVGPTLELEVTGPRTPCATFGRWLHQDGWVRRFSERAHPGVYLRVLTTGEVTAGDEVSVTHRPGHGVTVRDWFTRQDPADARALLAHERATGWTMADYLRDYVGRAAARGQ</sequence>
<comment type="caution">
    <text evidence="2">The sequence shown here is derived from an EMBL/GenBank/DDBJ whole genome shotgun (WGS) entry which is preliminary data.</text>
</comment>
<dbReference type="EMBL" id="WHPC01000028">
    <property type="protein sequence ID" value="MPV37201.1"/>
    <property type="molecule type" value="Genomic_DNA"/>
</dbReference>
<feature type="domain" description="MOSC" evidence="1">
    <location>
        <begin position="29"/>
        <end position="164"/>
    </location>
</feature>
<dbReference type="AlphaFoldDB" id="A0A6N7EIE6"/>
<dbReference type="GO" id="GO:0030151">
    <property type="term" value="F:molybdenum ion binding"/>
    <property type="evidence" value="ECO:0007669"/>
    <property type="project" value="InterPro"/>
</dbReference>
<dbReference type="RefSeq" id="WP_152195580.1">
    <property type="nucleotide sequence ID" value="NZ_VUKD01000003.1"/>
</dbReference>
<dbReference type="Proteomes" id="UP000437709">
    <property type="component" value="Unassembled WGS sequence"/>
</dbReference>
<dbReference type="OrthoDB" id="9786134at2"/>
<evidence type="ECO:0000313" key="3">
    <source>
        <dbReference type="Proteomes" id="UP000437709"/>
    </source>
</evidence>
<name>A0A6N7EIE6_9MICO</name>
<dbReference type="PANTHER" id="PTHR30212">
    <property type="entry name" value="PROTEIN YIIM"/>
    <property type="match status" value="1"/>
</dbReference>
<dbReference type="InterPro" id="IPR052353">
    <property type="entry name" value="Benzoxazolinone_Detox_Enz"/>
</dbReference>
<dbReference type="Gene3D" id="2.40.33.20">
    <property type="entry name" value="PK beta-barrel domain-like"/>
    <property type="match status" value="1"/>
</dbReference>
<proteinExistence type="predicted"/>
<dbReference type="PROSITE" id="PS51340">
    <property type="entry name" value="MOSC"/>
    <property type="match status" value="1"/>
</dbReference>
<organism evidence="2 3">
    <name type="scientific">Georgenia subflava</name>
    <dbReference type="NCBI Taxonomy" id="1622177"/>
    <lineage>
        <taxon>Bacteria</taxon>
        <taxon>Bacillati</taxon>
        <taxon>Actinomycetota</taxon>
        <taxon>Actinomycetes</taxon>
        <taxon>Micrococcales</taxon>
        <taxon>Bogoriellaceae</taxon>
        <taxon>Georgenia</taxon>
    </lineage>
</organism>
<dbReference type="GO" id="GO:0003824">
    <property type="term" value="F:catalytic activity"/>
    <property type="evidence" value="ECO:0007669"/>
    <property type="project" value="InterPro"/>
</dbReference>
<dbReference type="InterPro" id="IPR011037">
    <property type="entry name" value="Pyrv_Knase-like_insert_dom_sf"/>
</dbReference>
<evidence type="ECO:0000313" key="2">
    <source>
        <dbReference type="EMBL" id="MPV37201.1"/>
    </source>
</evidence>
<gene>
    <name evidence="2" type="ORF">GB881_09070</name>
</gene>